<accession>A0AB34J2W8</accession>
<evidence type="ECO:0008006" key="5">
    <source>
        <dbReference type="Google" id="ProtNLM"/>
    </source>
</evidence>
<dbReference type="PANTHER" id="PTHR21549:SF0">
    <property type="entry name" value="COILED-COIL DOMAIN-CONTAINING PROTEIN 112"/>
    <property type="match status" value="1"/>
</dbReference>
<feature type="compositionally biased region" description="Low complexity" evidence="2">
    <location>
        <begin position="155"/>
        <end position="171"/>
    </location>
</feature>
<sequence>MHALTQQRTITVKYPSQGTAASLAQALEEETQLKRARTKEGVVIRDELRHTAELTDKFAKLVTHVAPGKDFMEELAQVMQAAEAKLMTVRERHERALHGLHDEEGSLFAQLEAFEERGVLAPVRGCVHLPFTRLSLTPVRSWQTEPIAHAKESTARTGGATPRRGAARTAACSPSADERCEDAAIEARVGEIVAELSELGGQECGWEAVEHAAYMRLRTQLLGPHPTPKPRYGPRSDGKLNRLVERAAAELPGRDEASVAAHEAAVARRELLVSERRQLLALEVIEADAPTPSFKSASDLGARRREVEKELARQKELEEWRHRKLEEHEASRAAAAAAAAAADRQRKAEAARRDKLRQAVRERAALRRAEEQALASLAAQSAGERTSGSRAEQQLQLLALQQRDASLATRRREAAAAARQDAAAARAQRIEALAAAARPAAAHAARVAQLREPKPGAGATVHPVVGQPMQRAVPAWRKGL</sequence>
<feature type="compositionally biased region" description="Basic and acidic residues" evidence="2">
    <location>
        <begin position="343"/>
        <end position="356"/>
    </location>
</feature>
<evidence type="ECO:0000256" key="1">
    <source>
        <dbReference type="ARBA" id="ARBA00023054"/>
    </source>
</evidence>
<feature type="region of interest" description="Disordered" evidence="2">
    <location>
        <begin position="149"/>
        <end position="175"/>
    </location>
</feature>
<evidence type="ECO:0000313" key="3">
    <source>
        <dbReference type="EMBL" id="KAL1510517.1"/>
    </source>
</evidence>
<keyword evidence="4" id="KW-1185">Reference proteome</keyword>
<feature type="region of interest" description="Disordered" evidence="2">
    <location>
        <begin position="328"/>
        <end position="356"/>
    </location>
</feature>
<dbReference type="Proteomes" id="UP001515480">
    <property type="component" value="Unassembled WGS sequence"/>
</dbReference>
<name>A0AB34J2W8_PRYPA</name>
<feature type="compositionally biased region" description="Low complexity" evidence="2">
    <location>
        <begin position="332"/>
        <end position="342"/>
    </location>
</feature>
<dbReference type="PANTHER" id="PTHR21549">
    <property type="entry name" value="MUTATED IN BLADDER CANCER 1"/>
    <property type="match status" value="1"/>
</dbReference>
<dbReference type="InterPro" id="IPR039902">
    <property type="entry name" value="CCDC148/CCDC112"/>
</dbReference>
<reference evidence="3 4" key="1">
    <citation type="journal article" date="2024" name="Science">
        <title>Giant polyketide synthase enzymes in the biosynthesis of giant marine polyether toxins.</title>
        <authorList>
            <person name="Fallon T.R."/>
            <person name="Shende V.V."/>
            <person name="Wierzbicki I.H."/>
            <person name="Pendleton A.L."/>
            <person name="Watervoot N.F."/>
            <person name="Auber R.P."/>
            <person name="Gonzalez D.J."/>
            <person name="Wisecaver J.H."/>
            <person name="Moore B.S."/>
        </authorList>
    </citation>
    <scope>NUCLEOTIDE SEQUENCE [LARGE SCALE GENOMIC DNA]</scope>
    <source>
        <strain evidence="3 4">12B1</strain>
    </source>
</reference>
<keyword evidence="1" id="KW-0175">Coiled coil</keyword>
<protein>
    <recommendedName>
        <fullName evidence="5">Cilia- and flagella-associated protein 206</fullName>
    </recommendedName>
</protein>
<proteinExistence type="predicted"/>
<dbReference type="AlphaFoldDB" id="A0AB34J2W8"/>
<organism evidence="3 4">
    <name type="scientific">Prymnesium parvum</name>
    <name type="common">Toxic golden alga</name>
    <dbReference type="NCBI Taxonomy" id="97485"/>
    <lineage>
        <taxon>Eukaryota</taxon>
        <taxon>Haptista</taxon>
        <taxon>Haptophyta</taxon>
        <taxon>Prymnesiophyceae</taxon>
        <taxon>Prymnesiales</taxon>
        <taxon>Prymnesiaceae</taxon>
        <taxon>Prymnesium</taxon>
    </lineage>
</organism>
<evidence type="ECO:0000256" key="2">
    <source>
        <dbReference type="SAM" id="MobiDB-lite"/>
    </source>
</evidence>
<gene>
    <name evidence="3" type="ORF">AB1Y20_006820</name>
</gene>
<comment type="caution">
    <text evidence="3">The sequence shown here is derived from an EMBL/GenBank/DDBJ whole genome shotgun (WGS) entry which is preliminary data.</text>
</comment>
<dbReference type="EMBL" id="JBGBPQ010000015">
    <property type="protein sequence ID" value="KAL1510517.1"/>
    <property type="molecule type" value="Genomic_DNA"/>
</dbReference>
<evidence type="ECO:0000313" key="4">
    <source>
        <dbReference type="Proteomes" id="UP001515480"/>
    </source>
</evidence>